<reference evidence="1 2" key="1">
    <citation type="journal article" date="2021" name="Nat. Commun.">
        <title>Genetic determinants of endophytism in the Arabidopsis root mycobiome.</title>
        <authorList>
            <person name="Mesny F."/>
            <person name="Miyauchi S."/>
            <person name="Thiergart T."/>
            <person name="Pickel B."/>
            <person name="Atanasova L."/>
            <person name="Karlsson M."/>
            <person name="Huettel B."/>
            <person name="Barry K.W."/>
            <person name="Haridas S."/>
            <person name="Chen C."/>
            <person name="Bauer D."/>
            <person name="Andreopoulos W."/>
            <person name="Pangilinan J."/>
            <person name="LaButti K."/>
            <person name="Riley R."/>
            <person name="Lipzen A."/>
            <person name="Clum A."/>
            <person name="Drula E."/>
            <person name="Henrissat B."/>
            <person name="Kohler A."/>
            <person name="Grigoriev I.V."/>
            <person name="Martin F.M."/>
            <person name="Hacquard S."/>
        </authorList>
    </citation>
    <scope>NUCLEOTIDE SEQUENCE [LARGE SCALE GENOMIC DNA]</scope>
    <source>
        <strain evidence="1 2">MPI-SDFR-AT-0079</strain>
    </source>
</reference>
<proteinExistence type="predicted"/>
<gene>
    <name evidence="1" type="ORF">F5144DRAFT_571436</name>
</gene>
<dbReference type="EMBL" id="JAGIZQ010000004">
    <property type="protein sequence ID" value="KAH6631540.1"/>
    <property type="molecule type" value="Genomic_DNA"/>
</dbReference>
<organism evidence="1 2">
    <name type="scientific">Chaetomium tenue</name>
    <dbReference type="NCBI Taxonomy" id="1854479"/>
    <lineage>
        <taxon>Eukaryota</taxon>
        <taxon>Fungi</taxon>
        <taxon>Dikarya</taxon>
        <taxon>Ascomycota</taxon>
        <taxon>Pezizomycotina</taxon>
        <taxon>Sordariomycetes</taxon>
        <taxon>Sordariomycetidae</taxon>
        <taxon>Sordariales</taxon>
        <taxon>Chaetomiaceae</taxon>
        <taxon>Chaetomium</taxon>
    </lineage>
</organism>
<name>A0ACB7P6J4_9PEZI</name>
<keyword evidence="2" id="KW-1185">Reference proteome</keyword>
<sequence>MMRMTSYVLYLLLLSCFRFTPEIHCVSFAGRRSLLAPPDDITVGRLTTTGGKIGKPSENGNVNPVGDGELMSEPRAGVDKPSW</sequence>
<dbReference type="Proteomes" id="UP000724584">
    <property type="component" value="Unassembled WGS sequence"/>
</dbReference>
<accession>A0ACB7P6J4</accession>
<evidence type="ECO:0000313" key="1">
    <source>
        <dbReference type="EMBL" id="KAH6631540.1"/>
    </source>
</evidence>
<protein>
    <submittedName>
        <fullName evidence="1">Uncharacterized protein</fullName>
    </submittedName>
</protein>
<comment type="caution">
    <text evidence="1">The sequence shown here is derived from an EMBL/GenBank/DDBJ whole genome shotgun (WGS) entry which is preliminary data.</text>
</comment>
<evidence type="ECO:0000313" key="2">
    <source>
        <dbReference type="Proteomes" id="UP000724584"/>
    </source>
</evidence>